<dbReference type="EMBL" id="CAJVPK010000116">
    <property type="protein sequence ID" value="CAG8452184.1"/>
    <property type="molecule type" value="Genomic_DNA"/>
</dbReference>
<evidence type="ECO:0000313" key="1">
    <source>
        <dbReference type="EMBL" id="CAG8452184.1"/>
    </source>
</evidence>
<reference evidence="1" key="1">
    <citation type="submission" date="2021-06" db="EMBL/GenBank/DDBJ databases">
        <authorList>
            <person name="Kallberg Y."/>
            <person name="Tangrot J."/>
            <person name="Rosling A."/>
        </authorList>
    </citation>
    <scope>NUCLEOTIDE SEQUENCE</scope>
    <source>
        <strain evidence="1">AZ414A</strain>
    </source>
</reference>
<protein>
    <submittedName>
        <fullName evidence="1">2877_t:CDS:1</fullName>
    </submittedName>
</protein>
<name>A0A9N8VE78_9GLOM</name>
<organism evidence="1 2">
    <name type="scientific">Diversispora eburnea</name>
    <dbReference type="NCBI Taxonomy" id="1213867"/>
    <lineage>
        <taxon>Eukaryota</taxon>
        <taxon>Fungi</taxon>
        <taxon>Fungi incertae sedis</taxon>
        <taxon>Mucoromycota</taxon>
        <taxon>Glomeromycotina</taxon>
        <taxon>Glomeromycetes</taxon>
        <taxon>Diversisporales</taxon>
        <taxon>Diversisporaceae</taxon>
        <taxon>Diversispora</taxon>
    </lineage>
</organism>
<comment type="caution">
    <text evidence="1">The sequence shown here is derived from an EMBL/GenBank/DDBJ whole genome shotgun (WGS) entry which is preliminary data.</text>
</comment>
<proteinExistence type="predicted"/>
<dbReference type="Proteomes" id="UP000789706">
    <property type="component" value="Unassembled WGS sequence"/>
</dbReference>
<evidence type="ECO:0000313" key="2">
    <source>
        <dbReference type="Proteomes" id="UP000789706"/>
    </source>
</evidence>
<gene>
    <name evidence="1" type="ORF">DEBURN_LOCUS2205</name>
</gene>
<dbReference type="AlphaFoldDB" id="A0A9N8VE78"/>
<accession>A0A9N8VE78</accession>
<keyword evidence="2" id="KW-1185">Reference proteome</keyword>
<sequence length="51" mass="5638">MHLITISDLALWTFRIKKNSNACLFSVASASRLKLAASDSGLRLWTPDGFI</sequence>